<dbReference type="EMBL" id="JASPKZ010004561">
    <property type="protein sequence ID" value="KAJ9590100.1"/>
    <property type="molecule type" value="Genomic_DNA"/>
</dbReference>
<keyword evidence="8" id="KW-0325">Glycoprotein</keyword>
<comment type="subcellular location">
    <subcellularLocation>
        <location evidence="1">Cell membrane</location>
        <topology evidence="1">Multi-pass membrane protein</topology>
    </subcellularLocation>
</comment>
<dbReference type="Pfam" id="PF00060">
    <property type="entry name" value="Lig_chan"/>
    <property type="match status" value="1"/>
</dbReference>
<dbReference type="InterPro" id="IPR052192">
    <property type="entry name" value="Insect_Ionotropic_Sensory_Rcpt"/>
</dbReference>
<keyword evidence="3" id="KW-1003">Cell membrane</keyword>
<dbReference type="PANTHER" id="PTHR42643:SF40">
    <property type="entry name" value="IONOTROPIC RECEPTOR 41A-RELATED"/>
    <property type="match status" value="1"/>
</dbReference>
<reference evidence="11" key="2">
    <citation type="submission" date="2023-05" db="EMBL/GenBank/DDBJ databases">
        <authorList>
            <person name="Fouks B."/>
        </authorList>
    </citation>
    <scope>NUCLEOTIDE SEQUENCE</scope>
    <source>
        <strain evidence="11">Stay&amp;Tobe</strain>
        <tissue evidence="11">Testes</tissue>
    </source>
</reference>
<evidence type="ECO:0000256" key="6">
    <source>
        <dbReference type="ARBA" id="ARBA00023136"/>
    </source>
</evidence>
<keyword evidence="12" id="KW-1185">Reference proteome</keyword>
<evidence type="ECO:0000313" key="12">
    <source>
        <dbReference type="Proteomes" id="UP001233999"/>
    </source>
</evidence>
<proteinExistence type="inferred from homology"/>
<evidence type="ECO:0000313" key="11">
    <source>
        <dbReference type="EMBL" id="KAJ9590100.1"/>
    </source>
</evidence>
<accession>A0AAD8A0Y3</accession>
<evidence type="ECO:0000256" key="2">
    <source>
        <dbReference type="ARBA" id="ARBA00008685"/>
    </source>
</evidence>
<feature type="domain" description="Ionotropic glutamate receptor C-terminal" evidence="10">
    <location>
        <begin position="183"/>
        <end position="452"/>
    </location>
</feature>
<protein>
    <recommendedName>
        <fullName evidence="10">Ionotropic glutamate receptor C-terminal domain-containing protein</fullName>
    </recommendedName>
</protein>
<evidence type="ECO:0000256" key="1">
    <source>
        <dbReference type="ARBA" id="ARBA00004651"/>
    </source>
</evidence>
<sequence length="480" mass="54543">MEFDANFTDDNCSRIVVQFVTHKFVGKTGTEEILLDVWHSDDNANISLDNLYRDKVQNLEGKLLTMSVTNYKPYVILREGQEREGLDMRIMAEFIKKINFTMELMDYSKFIVGTIYENGSGFGMLGRVADERADIGFAGIYGSWPFVLNWTSYSTSYTRGCITGLMPIPKLLPRWHTVFISFSKQIWLATICTFFISSVATYIIAKLSAKFIESGRTAGPYTSLIQCAFQIFGMLVLQVYEGVDEEQRYLVLRTLTTLLDVMIHTLSSTYTGALASVLTIPRYGRPIDTIMELAKSKVLWAAQDIAFVFSIMNSGDPVLERVVSKFRILDDDELKKQALRGEMGFVMETMSGQTCCPSPHLTPEAMTRLRRMKEPMYFGHIVMILRKSSPYLKHLNRLFFNLRETGIIQYWEIDVTRKFTYGCGHGPQYNTGPTPLLLDHVQSAFMLLAIGLVVSSLVFFWEIIRGKVACCSKSTDLSVH</sequence>
<dbReference type="GO" id="GO:0005886">
    <property type="term" value="C:plasma membrane"/>
    <property type="evidence" value="ECO:0007669"/>
    <property type="project" value="UniProtKB-SubCell"/>
</dbReference>
<reference evidence="11" key="1">
    <citation type="journal article" date="2023" name="IScience">
        <title>Live-bearing cockroach genome reveals convergent evolutionary mechanisms linked to viviparity in insects and beyond.</title>
        <authorList>
            <person name="Fouks B."/>
            <person name="Harrison M.C."/>
            <person name="Mikhailova A.A."/>
            <person name="Marchal E."/>
            <person name="English S."/>
            <person name="Carruthers M."/>
            <person name="Jennings E.C."/>
            <person name="Chiamaka E.L."/>
            <person name="Frigard R.A."/>
            <person name="Pippel M."/>
            <person name="Attardo G.M."/>
            <person name="Benoit J.B."/>
            <person name="Bornberg-Bauer E."/>
            <person name="Tobe S.S."/>
        </authorList>
    </citation>
    <scope>NUCLEOTIDE SEQUENCE</scope>
    <source>
        <strain evidence="11">Stay&amp;Tobe</strain>
    </source>
</reference>
<dbReference type="Gene3D" id="3.40.190.10">
    <property type="entry name" value="Periplasmic binding protein-like II"/>
    <property type="match status" value="1"/>
</dbReference>
<dbReference type="Proteomes" id="UP001233999">
    <property type="component" value="Unassembled WGS sequence"/>
</dbReference>
<keyword evidence="4 9" id="KW-0812">Transmembrane</keyword>
<evidence type="ECO:0000256" key="8">
    <source>
        <dbReference type="ARBA" id="ARBA00023180"/>
    </source>
</evidence>
<comment type="similarity">
    <text evidence="2">Belongs to the glutamate-gated ion channel (TC 1.A.10.1) family.</text>
</comment>
<evidence type="ECO:0000256" key="5">
    <source>
        <dbReference type="ARBA" id="ARBA00022989"/>
    </source>
</evidence>
<evidence type="ECO:0000256" key="9">
    <source>
        <dbReference type="SAM" id="Phobius"/>
    </source>
</evidence>
<name>A0AAD8A0Y3_DIPPU</name>
<organism evidence="11 12">
    <name type="scientific">Diploptera punctata</name>
    <name type="common">Pacific beetle cockroach</name>
    <dbReference type="NCBI Taxonomy" id="6984"/>
    <lineage>
        <taxon>Eukaryota</taxon>
        <taxon>Metazoa</taxon>
        <taxon>Ecdysozoa</taxon>
        <taxon>Arthropoda</taxon>
        <taxon>Hexapoda</taxon>
        <taxon>Insecta</taxon>
        <taxon>Pterygota</taxon>
        <taxon>Neoptera</taxon>
        <taxon>Polyneoptera</taxon>
        <taxon>Dictyoptera</taxon>
        <taxon>Blattodea</taxon>
        <taxon>Blaberoidea</taxon>
        <taxon>Blaberidae</taxon>
        <taxon>Diplopterinae</taxon>
        <taxon>Diploptera</taxon>
    </lineage>
</organism>
<comment type="caution">
    <text evidence="11">The sequence shown here is derived from an EMBL/GenBank/DDBJ whole genome shotgun (WGS) entry which is preliminary data.</text>
</comment>
<keyword evidence="6 9" id="KW-0472">Membrane</keyword>
<gene>
    <name evidence="11" type="ORF">L9F63_016779</name>
</gene>
<evidence type="ECO:0000256" key="7">
    <source>
        <dbReference type="ARBA" id="ARBA00023170"/>
    </source>
</evidence>
<keyword evidence="7" id="KW-0675">Receptor</keyword>
<evidence type="ECO:0000256" key="3">
    <source>
        <dbReference type="ARBA" id="ARBA00022475"/>
    </source>
</evidence>
<dbReference type="PANTHER" id="PTHR42643">
    <property type="entry name" value="IONOTROPIC RECEPTOR 20A-RELATED"/>
    <property type="match status" value="1"/>
</dbReference>
<dbReference type="GO" id="GO:0015276">
    <property type="term" value="F:ligand-gated monoatomic ion channel activity"/>
    <property type="evidence" value="ECO:0007669"/>
    <property type="project" value="InterPro"/>
</dbReference>
<dbReference type="Gene3D" id="1.10.287.70">
    <property type="match status" value="1"/>
</dbReference>
<feature type="transmembrane region" description="Helical" evidence="9">
    <location>
        <begin position="444"/>
        <end position="464"/>
    </location>
</feature>
<evidence type="ECO:0000256" key="4">
    <source>
        <dbReference type="ARBA" id="ARBA00022692"/>
    </source>
</evidence>
<evidence type="ECO:0000259" key="10">
    <source>
        <dbReference type="Pfam" id="PF00060"/>
    </source>
</evidence>
<keyword evidence="5 9" id="KW-1133">Transmembrane helix</keyword>
<dbReference type="GO" id="GO:0050906">
    <property type="term" value="P:detection of stimulus involved in sensory perception"/>
    <property type="evidence" value="ECO:0007669"/>
    <property type="project" value="UniProtKB-ARBA"/>
</dbReference>
<dbReference type="SUPFAM" id="SSF53850">
    <property type="entry name" value="Periplasmic binding protein-like II"/>
    <property type="match status" value="1"/>
</dbReference>
<dbReference type="InterPro" id="IPR001320">
    <property type="entry name" value="Iontro_rcpt_C"/>
</dbReference>
<dbReference type="AlphaFoldDB" id="A0AAD8A0Y3"/>